<dbReference type="RefSeq" id="WP_155934427.1">
    <property type="nucleotide sequence ID" value="NZ_WODC01000005.1"/>
</dbReference>
<dbReference type="GO" id="GO:0016787">
    <property type="term" value="F:hydrolase activity"/>
    <property type="evidence" value="ECO:0007669"/>
    <property type="project" value="UniProtKB-KW"/>
</dbReference>
<dbReference type="Pfam" id="PF12697">
    <property type="entry name" value="Abhydrolase_6"/>
    <property type="match status" value="1"/>
</dbReference>
<organism evidence="2 3">
    <name type="scientific">Pseudodesulfovibrio alkaliphilus</name>
    <dbReference type="NCBI Taxonomy" id="2661613"/>
    <lineage>
        <taxon>Bacteria</taxon>
        <taxon>Pseudomonadati</taxon>
        <taxon>Thermodesulfobacteriota</taxon>
        <taxon>Desulfovibrionia</taxon>
        <taxon>Desulfovibrionales</taxon>
        <taxon>Desulfovibrionaceae</taxon>
    </lineage>
</organism>
<feature type="domain" description="AB hydrolase-1" evidence="1">
    <location>
        <begin position="7"/>
        <end position="123"/>
    </location>
</feature>
<keyword evidence="2" id="KW-0378">Hydrolase</keyword>
<name>A0A7K1KPQ4_9BACT</name>
<evidence type="ECO:0000313" key="3">
    <source>
        <dbReference type="Proteomes" id="UP000461162"/>
    </source>
</evidence>
<reference evidence="2 3" key="1">
    <citation type="submission" date="2019-11" db="EMBL/GenBank/DDBJ databases">
        <title>Pseudodesulfovibrio alkaliphilus, sp. nov., an alkaliphilic sulfate-reducing bacteria from mud volcano of Taman peninsula, Russia.</title>
        <authorList>
            <person name="Frolova A."/>
            <person name="Merkel A.Y."/>
            <person name="Slobodkin A.I."/>
        </authorList>
    </citation>
    <scope>NUCLEOTIDE SEQUENCE [LARGE SCALE GENOMIC DNA]</scope>
    <source>
        <strain evidence="2 3">F-1</strain>
    </source>
</reference>
<dbReference type="AlphaFoldDB" id="A0A7K1KPQ4"/>
<keyword evidence="3" id="KW-1185">Reference proteome</keyword>
<protein>
    <submittedName>
        <fullName evidence="2">Alpha/beta fold hydrolase</fullName>
    </submittedName>
</protein>
<evidence type="ECO:0000259" key="1">
    <source>
        <dbReference type="Pfam" id="PF12697"/>
    </source>
</evidence>
<dbReference type="EMBL" id="WODC01000005">
    <property type="protein sequence ID" value="MUM77861.1"/>
    <property type="molecule type" value="Genomic_DNA"/>
</dbReference>
<evidence type="ECO:0000313" key="2">
    <source>
        <dbReference type="EMBL" id="MUM77861.1"/>
    </source>
</evidence>
<dbReference type="SUPFAM" id="SSF53474">
    <property type="entry name" value="alpha/beta-Hydrolases"/>
    <property type="match status" value="1"/>
</dbReference>
<sequence length="170" mass="18329">MTDSRLIWCHGSLAAPWGRKSTALARTAGRLGLSMEAPDFRDLDGPDQRVERLADALAQETRPVILAGSSMGGYVAAAACARSEVAALFLVAPAFFLPGYALDTFTGLPPAVTVVHGWGDEVVPVDNVLRFARRHRASLHILDDDHSLANSLERIDLLFASFLESCRGRA</sequence>
<accession>A0A7K1KPQ4</accession>
<dbReference type="InterPro" id="IPR029058">
    <property type="entry name" value="AB_hydrolase_fold"/>
</dbReference>
<dbReference type="InterPro" id="IPR000073">
    <property type="entry name" value="AB_hydrolase_1"/>
</dbReference>
<gene>
    <name evidence="2" type="ORF">GKC30_09465</name>
</gene>
<dbReference type="Gene3D" id="3.40.50.1820">
    <property type="entry name" value="alpha/beta hydrolase"/>
    <property type="match status" value="1"/>
</dbReference>
<comment type="caution">
    <text evidence="2">The sequence shown here is derived from an EMBL/GenBank/DDBJ whole genome shotgun (WGS) entry which is preliminary data.</text>
</comment>
<proteinExistence type="predicted"/>
<dbReference type="Proteomes" id="UP000461162">
    <property type="component" value="Unassembled WGS sequence"/>
</dbReference>